<feature type="compositionally biased region" description="Low complexity" evidence="1">
    <location>
        <begin position="1"/>
        <end position="19"/>
    </location>
</feature>
<organism evidence="2 3">
    <name type="scientific">Coniochaeta ligniaria NRRL 30616</name>
    <dbReference type="NCBI Taxonomy" id="1408157"/>
    <lineage>
        <taxon>Eukaryota</taxon>
        <taxon>Fungi</taxon>
        <taxon>Dikarya</taxon>
        <taxon>Ascomycota</taxon>
        <taxon>Pezizomycotina</taxon>
        <taxon>Sordariomycetes</taxon>
        <taxon>Sordariomycetidae</taxon>
        <taxon>Coniochaetales</taxon>
        <taxon>Coniochaetaceae</taxon>
        <taxon>Coniochaeta</taxon>
    </lineage>
</organism>
<gene>
    <name evidence="2" type="ORF">CONLIGDRAFT_650483</name>
</gene>
<proteinExistence type="predicted"/>
<dbReference type="OrthoDB" id="4620082at2759"/>
<keyword evidence="3" id="KW-1185">Reference proteome</keyword>
<feature type="region of interest" description="Disordered" evidence="1">
    <location>
        <begin position="1"/>
        <end position="25"/>
    </location>
</feature>
<dbReference type="Proteomes" id="UP000182658">
    <property type="component" value="Unassembled WGS sequence"/>
</dbReference>
<protein>
    <submittedName>
        <fullName evidence="2">Uncharacterized protein</fullName>
    </submittedName>
</protein>
<name>A0A1J7I4B0_9PEZI</name>
<reference evidence="2 3" key="1">
    <citation type="submission" date="2016-10" db="EMBL/GenBank/DDBJ databases">
        <title>Draft genome sequence of Coniochaeta ligniaria NRRL30616, a lignocellulolytic fungus for bioabatement of inhibitors in plant biomass hydrolysates.</title>
        <authorList>
            <consortium name="DOE Joint Genome Institute"/>
            <person name="Jimenez D.J."/>
            <person name="Hector R.E."/>
            <person name="Riley R."/>
            <person name="Sun H."/>
            <person name="Grigoriev I.V."/>
            <person name="Van Elsas J.D."/>
            <person name="Nichols N.N."/>
        </authorList>
    </citation>
    <scope>NUCLEOTIDE SEQUENCE [LARGE SCALE GENOMIC DNA]</scope>
    <source>
        <strain evidence="2 3">NRRL 30616</strain>
    </source>
</reference>
<dbReference type="EMBL" id="KV875113">
    <property type="protein sequence ID" value="OIW22471.1"/>
    <property type="molecule type" value="Genomic_DNA"/>
</dbReference>
<sequence length="174" mass="19833">MAPSAYDSESDSSPSPQRRQPWRPTRIHIPNHGELVFEQAELERLRMSMGFTDMDQLVAFIRAPYVIYPFREFIVDYLRGQGPGASNPPSLDAIITLIVTDTQDNTGMFTTHNPDKTGWGPDHHWARFIQQVYSGAQAADSSWVGVSEQDFAVIAWQLLELLQFLARRWLANRV</sequence>
<dbReference type="InParanoid" id="A0A1J7I4B0"/>
<evidence type="ECO:0000313" key="3">
    <source>
        <dbReference type="Proteomes" id="UP000182658"/>
    </source>
</evidence>
<evidence type="ECO:0000256" key="1">
    <source>
        <dbReference type="SAM" id="MobiDB-lite"/>
    </source>
</evidence>
<dbReference type="AlphaFoldDB" id="A0A1J7I4B0"/>
<evidence type="ECO:0000313" key="2">
    <source>
        <dbReference type="EMBL" id="OIW22471.1"/>
    </source>
</evidence>
<accession>A0A1J7I4B0</accession>